<keyword evidence="2" id="KW-0472">Membrane</keyword>
<dbReference type="RefSeq" id="WP_408053687.1">
    <property type="nucleotide sequence ID" value="NZ_AP035884.1"/>
</dbReference>
<evidence type="ECO:0000313" key="3">
    <source>
        <dbReference type="EMBL" id="BFP52604.1"/>
    </source>
</evidence>
<dbReference type="AlphaFoldDB" id="A0AB33KFS7"/>
<feature type="transmembrane region" description="Helical" evidence="2">
    <location>
        <begin position="20"/>
        <end position="45"/>
    </location>
</feature>
<feature type="compositionally biased region" description="Basic and acidic residues" evidence="1">
    <location>
        <begin position="100"/>
        <end position="109"/>
    </location>
</feature>
<organism evidence="3">
    <name type="scientific">Streptomyces sp. CMC78</name>
    <dbReference type="NCBI Taxonomy" id="3231512"/>
    <lineage>
        <taxon>Bacteria</taxon>
        <taxon>Bacillati</taxon>
        <taxon>Actinomycetota</taxon>
        <taxon>Actinomycetes</taxon>
        <taxon>Kitasatosporales</taxon>
        <taxon>Streptomycetaceae</taxon>
        <taxon>Streptomyces</taxon>
    </lineage>
</organism>
<sequence length="538" mass="58707">MKRSDRIRRGVRASSGQTAVEYLALIAVVVAVVGAIVATGIGGSLSRSVHAQVCRIGPAGFGGVDCSDDNDVDTARAEQPSGADSGAPVDEGAGEPLGRTLDEPVRKSVELPPGSTPNALPDLCFEPRESNSSVKVPGSGVLGNTAAWGYSWLVNFVIDKIDNEKNKEKRVKLALDDLAYCLPDYNIVIAQPHEGNLQEMDGTALIETVKISGSTYRVHAFRTGKFTWAEGTDLGWKNRAFHGVFDVSEDRRTVTFQEPPKPQRKEGWEPGDEGCQVEGQEPPDRSRYYNTYSPLDNEGSTQAVRMLVNDMRRCYPDYNVVAMHSEQDSHWVDEPDSFVHQGRYRLNSTEYHEDEKGDDIASGRAVFDVHVFEKGTFRNDGDGGYTNWAMYGNFERDGMEATFDRPAPADLEADSTATGSGTVHFNDETPKYTDGGPYPGTDYSGKVPGDKAELTHSLLEEYGRSFPDKNIITAKSFNDLSFSGVSGLEHLAVVDGVDVFAVDSGTITNRGDGGWKNWGFTGSFAYEEDAKAVTFANR</sequence>
<name>A0AB33KFS7_9ACTN</name>
<feature type="region of interest" description="Disordered" evidence="1">
    <location>
        <begin position="412"/>
        <end position="438"/>
    </location>
</feature>
<proteinExistence type="predicted"/>
<protein>
    <submittedName>
        <fullName evidence="3">Uncharacterized protein</fullName>
    </submittedName>
</protein>
<keyword evidence="2" id="KW-1133">Transmembrane helix</keyword>
<accession>A0AB33KFS7</accession>
<dbReference type="EMBL" id="AP035884">
    <property type="protein sequence ID" value="BFP52604.1"/>
    <property type="molecule type" value="Genomic_DNA"/>
</dbReference>
<evidence type="ECO:0000256" key="1">
    <source>
        <dbReference type="SAM" id="MobiDB-lite"/>
    </source>
</evidence>
<reference evidence="3" key="1">
    <citation type="submission" date="2024-07" db="EMBL/GenBank/DDBJ databases">
        <title>Complete genome sequences of cellulolytic bacteria, Kitasatospora sp. CMC57 and Streptomyces sp. CMC78, isolated from Japanese agricultural soil.</title>
        <authorList>
            <person name="Hashimoto T."/>
            <person name="Ito M."/>
            <person name="Iwamoto M."/>
            <person name="Fukahori D."/>
            <person name="Shoda T."/>
            <person name="Sakoda M."/>
            <person name="Morohoshi T."/>
            <person name="Mitsuboshi M."/>
            <person name="Nishizawa T."/>
        </authorList>
    </citation>
    <scope>NUCLEOTIDE SEQUENCE</scope>
    <source>
        <strain evidence="3">CMC78</strain>
    </source>
</reference>
<evidence type="ECO:0000256" key="2">
    <source>
        <dbReference type="SAM" id="Phobius"/>
    </source>
</evidence>
<keyword evidence="2" id="KW-0812">Transmembrane</keyword>
<gene>
    <name evidence="3" type="ORF">SCMC78_24110</name>
</gene>
<dbReference type="KEGG" id="stcm:SCMC78_24110"/>
<feature type="region of interest" description="Disordered" evidence="1">
    <location>
        <begin position="254"/>
        <end position="294"/>
    </location>
</feature>
<feature type="region of interest" description="Disordered" evidence="1">
    <location>
        <begin position="70"/>
        <end position="124"/>
    </location>
</feature>